<keyword evidence="6" id="KW-0175">Coiled coil</keyword>
<comment type="caution">
    <text evidence="5">Lacks conserved residue(s) required for the propagation of feature annotation.</text>
</comment>
<dbReference type="EMBL" id="BTGU01000002">
    <property type="protein sequence ID" value="GMN29494.1"/>
    <property type="molecule type" value="Genomic_DNA"/>
</dbReference>
<comment type="similarity">
    <text evidence="5">Belongs to the GRAS family.</text>
</comment>
<dbReference type="InterPro" id="IPR005202">
    <property type="entry name" value="TF_GRAS"/>
</dbReference>
<evidence type="ECO:0000256" key="5">
    <source>
        <dbReference type="PROSITE-ProRule" id="PRU01191"/>
    </source>
</evidence>
<feature type="coiled-coil region" evidence="6">
    <location>
        <begin position="12"/>
        <end position="39"/>
    </location>
</feature>
<gene>
    <name evidence="8" type="ORF">TIFTF001_002446</name>
</gene>
<keyword evidence="4" id="KW-0539">Nucleus</keyword>
<accession>A0AA87ZAZ8</accession>
<dbReference type="AlphaFoldDB" id="A0AA87ZAZ8"/>
<dbReference type="Proteomes" id="UP001187192">
    <property type="component" value="Unassembled WGS sequence"/>
</dbReference>
<evidence type="ECO:0000256" key="4">
    <source>
        <dbReference type="ARBA" id="ARBA00023242"/>
    </source>
</evidence>
<proteinExistence type="inferred from homology"/>
<organism evidence="8 9">
    <name type="scientific">Ficus carica</name>
    <name type="common">Common fig</name>
    <dbReference type="NCBI Taxonomy" id="3494"/>
    <lineage>
        <taxon>Eukaryota</taxon>
        <taxon>Viridiplantae</taxon>
        <taxon>Streptophyta</taxon>
        <taxon>Embryophyta</taxon>
        <taxon>Tracheophyta</taxon>
        <taxon>Spermatophyta</taxon>
        <taxon>Magnoliopsida</taxon>
        <taxon>eudicotyledons</taxon>
        <taxon>Gunneridae</taxon>
        <taxon>Pentapetalae</taxon>
        <taxon>rosids</taxon>
        <taxon>fabids</taxon>
        <taxon>Rosales</taxon>
        <taxon>Moraceae</taxon>
        <taxon>Ficeae</taxon>
        <taxon>Ficus</taxon>
    </lineage>
</organism>
<feature type="region of interest" description="PFYRE" evidence="5">
    <location>
        <begin position="449"/>
        <end position="540"/>
    </location>
</feature>
<reference evidence="8" key="1">
    <citation type="submission" date="2023-07" db="EMBL/GenBank/DDBJ databases">
        <title>draft genome sequence of fig (Ficus carica).</title>
        <authorList>
            <person name="Takahashi T."/>
            <person name="Nishimura K."/>
        </authorList>
    </citation>
    <scope>NUCLEOTIDE SEQUENCE</scope>
</reference>
<dbReference type="Gramene" id="FCD_00008732-RA">
    <property type="protein sequence ID" value="FCD_00008732-RA:cds"/>
    <property type="gene ID" value="FCD_00008732"/>
</dbReference>
<dbReference type="Pfam" id="PF03514">
    <property type="entry name" value="GRAS"/>
    <property type="match status" value="1"/>
</dbReference>
<evidence type="ECO:0000256" key="2">
    <source>
        <dbReference type="ARBA" id="ARBA00023015"/>
    </source>
</evidence>
<evidence type="ECO:0000256" key="1">
    <source>
        <dbReference type="ARBA" id="ARBA00004123"/>
    </source>
</evidence>
<keyword evidence="2" id="KW-0805">Transcription regulation</keyword>
<evidence type="ECO:0000256" key="3">
    <source>
        <dbReference type="ARBA" id="ARBA00023163"/>
    </source>
</evidence>
<evidence type="ECO:0000256" key="6">
    <source>
        <dbReference type="SAM" id="Coils"/>
    </source>
</evidence>
<keyword evidence="9" id="KW-1185">Reference proteome</keyword>
<evidence type="ECO:0000256" key="7">
    <source>
        <dbReference type="SAM" id="MobiDB-lite"/>
    </source>
</evidence>
<feature type="short sequence motif" description="LXXLL motif" evidence="5">
    <location>
        <begin position="457"/>
        <end position="461"/>
    </location>
</feature>
<evidence type="ECO:0000313" key="9">
    <source>
        <dbReference type="Proteomes" id="UP001187192"/>
    </source>
</evidence>
<dbReference type="PROSITE" id="PS50985">
    <property type="entry name" value="GRAS"/>
    <property type="match status" value="1"/>
</dbReference>
<sequence length="621" mass="68552">MAYMCADSGNLMAIAQQVIKQKQQQEQQQQQNHQNQQLTGLSSFSLSPWATTATTTTTTTTTTPLAMSNTPNLGYGLTGSGFPDPFPVAGVSDTGEPGFQFPHLEHPSTGFRFSDFCPGPGGEFDSDEWMDSIMGGGDSTDSSNLPSGCDAWQSNEDFVLYGSDPFATACPSRLSVPCSSPSDLNRVLFSESHKSPNPLQPQVSPWIQPPAPPSPPLAAKDSKSTNPPPPHKSDAVARVSTRSPEIESAPPILKALMDCARLVESEPDRAVKSLIRLRESVSEQGDPFERVAFHFAEALYSRVSVQSEKKSSAMYDAVSEDFTLPYKVLNDACPYSKFAHLTANQAILEATERASKIHIVDFGIVQGIQWAALLQALATRPTGKPNKIRISGIPALALGRFPAASLFATGNRLCEFAKLLELNFEFEPVLTPISELNESSFRVEEDEVLAVNFMLQLYNLLDETPNAVQTALRLAKSLNPKIVTLGEYEASLNELGFMKRFKNALRYYTSVFESLEPNLSRDSPERFQVERLLFGRRISGVVGPEEPGIKRERMEDREQWKVLMENSDFEPVSLSHYAVSQAKILLWNYNYSSLYSLVESPPGFLSLAWKEVPLLTVSSWR</sequence>
<feature type="region of interest" description="SAW" evidence="5">
    <location>
        <begin position="543"/>
        <end position="621"/>
    </location>
</feature>
<feature type="short sequence motif" description="VHIID" evidence="5">
    <location>
        <begin position="357"/>
        <end position="361"/>
    </location>
</feature>
<comment type="subcellular location">
    <subcellularLocation>
        <location evidence="1">Nucleus</location>
    </subcellularLocation>
</comment>
<comment type="caution">
    <text evidence="8">The sequence shown here is derived from an EMBL/GenBank/DDBJ whole genome shotgun (WGS) entry which is preliminary data.</text>
</comment>
<evidence type="ECO:0008006" key="10">
    <source>
        <dbReference type="Google" id="ProtNLM"/>
    </source>
</evidence>
<protein>
    <recommendedName>
        <fullName evidence="10">Scarecrow-like protein 4</fullName>
    </recommendedName>
</protein>
<feature type="compositionally biased region" description="Pro residues" evidence="7">
    <location>
        <begin position="207"/>
        <end position="216"/>
    </location>
</feature>
<dbReference type="PANTHER" id="PTHR31636">
    <property type="entry name" value="OSJNBA0084A10.13 PROTEIN-RELATED"/>
    <property type="match status" value="1"/>
</dbReference>
<evidence type="ECO:0000313" key="8">
    <source>
        <dbReference type="EMBL" id="GMN29494.1"/>
    </source>
</evidence>
<dbReference type="GO" id="GO:0005634">
    <property type="term" value="C:nucleus"/>
    <property type="evidence" value="ECO:0007669"/>
    <property type="project" value="UniProtKB-SubCell"/>
</dbReference>
<feature type="region of interest" description="Leucine repeat II (LRII)" evidence="5">
    <location>
        <begin position="408"/>
        <end position="440"/>
    </location>
</feature>
<keyword evidence="3" id="KW-0804">Transcription</keyword>
<feature type="region of interest" description="Disordered" evidence="7">
    <location>
        <begin position="191"/>
        <end position="245"/>
    </location>
</feature>
<name>A0AA87ZAZ8_FICCA</name>